<evidence type="ECO:0000256" key="4">
    <source>
        <dbReference type="ARBA" id="ARBA00022837"/>
    </source>
</evidence>
<dbReference type="InterPro" id="IPR029483">
    <property type="entry name" value="GH97_C"/>
</dbReference>
<dbReference type="Gene3D" id="3.20.20.70">
    <property type="entry name" value="Aldolase class I"/>
    <property type="match status" value="1"/>
</dbReference>
<gene>
    <name evidence="10" type="ORF">ACFSJU_11640</name>
</gene>
<feature type="domain" description="Glycosyl-hydrolase 97 N-terminal" evidence="8">
    <location>
        <begin position="24"/>
        <end position="280"/>
    </location>
</feature>
<dbReference type="InterPro" id="IPR017853">
    <property type="entry name" value="GH"/>
</dbReference>
<keyword evidence="3 10" id="KW-0378">Hydrolase</keyword>
<feature type="domain" description="Glycosyl-hydrolase 97 catalytic" evidence="7">
    <location>
        <begin position="298"/>
        <end position="451"/>
    </location>
</feature>
<keyword evidence="11" id="KW-1185">Reference proteome</keyword>
<comment type="cofactor">
    <cofactor evidence="1">
        <name>Ca(2+)</name>
        <dbReference type="ChEBI" id="CHEBI:29108"/>
    </cofactor>
</comment>
<dbReference type="Gene3D" id="2.70.98.10">
    <property type="match status" value="1"/>
</dbReference>
<accession>A0ABW4ZN34</accession>
<keyword evidence="5 10" id="KW-0326">Glycosidase</keyword>
<dbReference type="PANTHER" id="PTHR35803:SF2">
    <property type="entry name" value="RETAINING ALPHA-GALACTOSIDASE"/>
    <property type="match status" value="1"/>
</dbReference>
<feature type="domain" description="Glycosyl-hydrolase 97 C-terminal oligomerisation" evidence="9">
    <location>
        <begin position="549"/>
        <end position="645"/>
    </location>
</feature>
<dbReference type="InterPro" id="IPR013780">
    <property type="entry name" value="Glyco_hydro_b"/>
</dbReference>
<keyword evidence="4" id="KW-0106">Calcium</keyword>
<evidence type="ECO:0000259" key="8">
    <source>
        <dbReference type="Pfam" id="PF14508"/>
    </source>
</evidence>
<organism evidence="10 11">
    <name type="scientific">Paradesertivirga mongoliensis</name>
    <dbReference type="NCBI Taxonomy" id="2100740"/>
    <lineage>
        <taxon>Bacteria</taxon>
        <taxon>Pseudomonadati</taxon>
        <taxon>Bacteroidota</taxon>
        <taxon>Sphingobacteriia</taxon>
        <taxon>Sphingobacteriales</taxon>
        <taxon>Sphingobacteriaceae</taxon>
        <taxon>Paradesertivirga</taxon>
    </lineage>
</organism>
<keyword evidence="6" id="KW-0732">Signal</keyword>
<sequence length="647" mass="73493">MKFFLLSIVFFLAVKASVAQQYTLASPDGKLKLSVTISKKDIQWSVNLHNEEVIFPSTISLTVNSRELNTAVVRSKRQQVNAPIPAEVARKSKIVDNNYSEITLELKNNNGLVFRVYNDGLAYRFKTSFVKDILVNQESLQINFPQATRVLFPEEQSTLSDNERPYLENALSAFTSKQFCSLPMLATTKNNIRVLITDADVLDYPNMFLEATGTNSLKAKFPPVVLEAVQSGDRMENIVKEADYIAKTAGTRNLPWRVFTITNDDRKLAESDMVYKLSTPSVIKETSWIKPGQVSWDWWNANNIYGVDFPAGINTKTYKYYIDFASKYSLEYIILDEGWSASTTNLMESTEAINIPELVDYGKTKNVGIILWSLWKPLDNDMNKLLDRFAAWGVKGIKVDFMQRSDQGMVNYYERLAKACAERKLLVNFHGSFKPGGMHRKYPNIMSHEGVKGLEQNKWTHSITPEHNVTIPFTRMVAGPMDYTPGAMNNANKHSFRDIFETPMSMGTRCHQLAMYVVYESLLQMLADSPTNYYKEDESADFISRIPVTWDETHVISAKVSDYILTARRKGDNWYIGGMTDWDPRDFTVDFSFLPGGNFEAEIVQDGVNAHRNGNDYKKVNLNITNQSKLSIKMAPGGGWVAIIKRK</sequence>
<dbReference type="EMBL" id="JBHUHZ010000001">
    <property type="protein sequence ID" value="MFD2163047.1"/>
    <property type="molecule type" value="Genomic_DNA"/>
</dbReference>
<dbReference type="RefSeq" id="WP_255902408.1">
    <property type="nucleotide sequence ID" value="NZ_JAFMZO010000003.1"/>
</dbReference>
<feature type="chain" id="PRO_5047462900" evidence="6">
    <location>
        <begin position="22"/>
        <end position="647"/>
    </location>
</feature>
<dbReference type="SUPFAM" id="SSF51445">
    <property type="entry name" value="(Trans)glycosidases"/>
    <property type="match status" value="1"/>
</dbReference>
<protein>
    <submittedName>
        <fullName evidence="10">Glycoside hydrolase family 97 protein</fullName>
        <ecNumber evidence="10">3.2.1.-</ecNumber>
    </submittedName>
</protein>
<evidence type="ECO:0000313" key="10">
    <source>
        <dbReference type="EMBL" id="MFD2163047.1"/>
    </source>
</evidence>
<dbReference type="InterPro" id="IPR019563">
    <property type="entry name" value="GH97_catalytic"/>
</dbReference>
<name>A0ABW4ZN34_9SPHI</name>
<evidence type="ECO:0000256" key="6">
    <source>
        <dbReference type="SAM" id="SignalP"/>
    </source>
</evidence>
<dbReference type="Proteomes" id="UP001597387">
    <property type="component" value="Unassembled WGS sequence"/>
</dbReference>
<evidence type="ECO:0000256" key="5">
    <source>
        <dbReference type="ARBA" id="ARBA00023295"/>
    </source>
</evidence>
<proteinExistence type="predicted"/>
<dbReference type="InterPro" id="IPR014718">
    <property type="entry name" value="GH-type_carb-bd"/>
</dbReference>
<dbReference type="InterPro" id="IPR013785">
    <property type="entry name" value="Aldolase_TIM"/>
</dbReference>
<evidence type="ECO:0000313" key="11">
    <source>
        <dbReference type="Proteomes" id="UP001597387"/>
    </source>
</evidence>
<dbReference type="Gene3D" id="2.60.40.1180">
    <property type="entry name" value="Golgi alpha-mannosidase II"/>
    <property type="match status" value="1"/>
</dbReference>
<evidence type="ECO:0000259" key="9">
    <source>
        <dbReference type="Pfam" id="PF14509"/>
    </source>
</evidence>
<dbReference type="PANTHER" id="PTHR35803">
    <property type="entry name" value="GLUCAN 1,4-ALPHA-GLUCOSIDASE SUSB-RELATED"/>
    <property type="match status" value="1"/>
</dbReference>
<evidence type="ECO:0000256" key="1">
    <source>
        <dbReference type="ARBA" id="ARBA00001913"/>
    </source>
</evidence>
<comment type="caution">
    <text evidence="10">The sequence shown here is derived from an EMBL/GenBank/DDBJ whole genome shotgun (WGS) entry which is preliminary data.</text>
</comment>
<dbReference type="Pfam" id="PF14508">
    <property type="entry name" value="GH97_N"/>
    <property type="match status" value="1"/>
</dbReference>
<dbReference type="InterPro" id="IPR029486">
    <property type="entry name" value="GH97_N"/>
</dbReference>
<evidence type="ECO:0000256" key="2">
    <source>
        <dbReference type="ARBA" id="ARBA00011245"/>
    </source>
</evidence>
<dbReference type="GO" id="GO:0016798">
    <property type="term" value="F:hydrolase activity, acting on glycosyl bonds"/>
    <property type="evidence" value="ECO:0007669"/>
    <property type="project" value="UniProtKB-KW"/>
</dbReference>
<comment type="subunit">
    <text evidence="2">Monomer.</text>
</comment>
<dbReference type="Pfam" id="PF10566">
    <property type="entry name" value="Glyco_hydro_97"/>
    <property type="match status" value="1"/>
</dbReference>
<evidence type="ECO:0000256" key="3">
    <source>
        <dbReference type="ARBA" id="ARBA00022801"/>
    </source>
</evidence>
<dbReference type="InterPro" id="IPR052720">
    <property type="entry name" value="Glycosyl_hydrolase_97"/>
</dbReference>
<feature type="signal peptide" evidence="6">
    <location>
        <begin position="1"/>
        <end position="21"/>
    </location>
</feature>
<dbReference type="Pfam" id="PF14509">
    <property type="entry name" value="GH97_C"/>
    <property type="match status" value="1"/>
</dbReference>
<evidence type="ECO:0000259" key="7">
    <source>
        <dbReference type="Pfam" id="PF10566"/>
    </source>
</evidence>
<dbReference type="EC" id="3.2.1.-" evidence="10"/>
<reference evidence="11" key="1">
    <citation type="journal article" date="2019" name="Int. J. Syst. Evol. Microbiol.">
        <title>The Global Catalogue of Microorganisms (GCM) 10K type strain sequencing project: providing services to taxonomists for standard genome sequencing and annotation.</title>
        <authorList>
            <consortium name="The Broad Institute Genomics Platform"/>
            <consortium name="The Broad Institute Genome Sequencing Center for Infectious Disease"/>
            <person name="Wu L."/>
            <person name="Ma J."/>
        </authorList>
    </citation>
    <scope>NUCLEOTIDE SEQUENCE [LARGE SCALE GENOMIC DNA]</scope>
    <source>
        <strain evidence="11">KCTC 42217</strain>
    </source>
</reference>